<dbReference type="EMBL" id="JAHUZN010000005">
    <property type="protein sequence ID" value="KAG8493263.1"/>
    <property type="molecule type" value="Genomic_DNA"/>
</dbReference>
<keyword evidence="2" id="KW-1185">Reference proteome</keyword>
<name>A0A8J5YN70_9ROSI</name>
<evidence type="ECO:0000313" key="2">
    <source>
        <dbReference type="Proteomes" id="UP000701853"/>
    </source>
</evidence>
<comment type="caution">
    <text evidence="1">The sequence shown here is derived from an EMBL/GenBank/DDBJ whole genome shotgun (WGS) entry which is preliminary data.</text>
</comment>
<proteinExistence type="predicted"/>
<reference evidence="1 2" key="1">
    <citation type="journal article" date="2021" name="bioRxiv">
        <title>The Gossypium anomalum genome as a resource for cotton improvement and evolutionary analysis of hybrid incompatibility.</title>
        <authorList>
            <person name="Grover C.E."/>
            <person name="Yuan D."/>
            <person name="Arick M.A."/>
            <person name="Miller E.R."/>
            <person name="Hu G."/>
            <person name="Peterson D.G."/>
            <person name="Wendel J.F."/>
            <person name="Udall J.A."/>
        </authorList>
    </citation>
    <scope>NUCLEOTIDE SEQUENCE [LARGE SCALE GENOMIC DNA]</scope>
    <source>
        <strain evidence="1">JFW-Udall</strain>
        <tissue evidence="1">Leaf</tissue>
    </source>
</reference>
<dbReference type="AlphaFoldDB" id="A0A8J5YN70"/>
<accession>A0A8J5YN70</accession>
<dbReference type="OrthoDB" id="1001247at2759"/>
<sequence length="88" mass="9700">MLRSLCIGIDCGINQLLHVQFIIILQHANCIDNALVGLIKREIGSDQEVLSGTLSITTPLFSCLLAGWLAEERRVPSGRLYKVKPLIV</sequence>
<protein>
    <submittedName>
        <fullName evidence="1">Uncharacterized protein</fullName>
    </submittedName>
</protein>
<gene>
    <name evidence="1" type="ORF">CXB51_010752</name>
</gene>
<evidence type="ECO:0000313" key="1">
    <source>
        <dbReference type="EMBL" id="KAG8493263.1"/>
    </source>
</evidence>
<dbReference type="Proteomes" id="UP000701853">
    <property type="component" value="Chromosome 5"/>
</dbReference>
<organism evidence="1 2">
    <name type="scientific">Gossypium anomalum</name>
    <dbReference type="NCBI Taxonomy" id="47600"/>
    <lineage>
        <taxon>Eukaryota</taxon>
        <taxon>Viridiplantae</taxon>
        <taxon>Streptophyta</taxon>
        <taxon>Embryophyta</taxon>
        <taxon>Tracheophyta</taxon>
        <taxon>Spermatophyta</taxon>
        <taxon>Magnoliopsida</taxon>
        <taxon>eudicotyledons</taxon>
        <taxon>Gunneridae</taxon>
        <taxon>Pentapetalae</taxon>
        <taxon>rosids</taxon>
        <taxon>malvids</taxon>
        <taxon>Malvales</taxon>
        <taxon>Malvaceae</taxon>
        <taxon>Malvoideae</taxon>
        <taxon>Gossypium</taxon>
    </lineage>
</organism>